<sequence>MRAILVDKWLKSVDELSVSNNAPEPELVKGQVLVEIKAIGLNFFEILQFSGVVIKIHPETKNTNLKIGDRVFGGSQGTYAERIAVQATELYPILDGMNFEDAAGLFITYPTSYAALVLRAQLKRNEWCLVHAGAGGVGIAAVQIAKALGAKVIATGGSVEKLAVASQNGADHVINYRDKNWTKEIKKITGNHGVDVVFDPVGLIEESMKCIAWNGRIVVIGFVSGKIEKVAMNRVLLKNCAILGLFWGAHREYEKETIPVVWNALLHLFRIGRLRPVVYHKVFDGLENIKDGLKALESRQTYGKVVVRLNSGNNVVQSKI</sequence>
<dbReference type="SMART" id="SM00829">
    <property type="entry name" value="PKS_ER"/>
    <property type="match status" value="1"/>
</dbReference>
<dbReference type="Gene3D" id="3.90.180.10">
    <property type="entry name" value="Medium-chain alcohol dehydrogenases, catalytic domain"/>
    <property type="match status" value="1"/>
</dbReference>
<dbReference type="SUPFAM" id="SSF51735">
    <property type="entry name" value="NAD(P)-binding Rossmann-fold domains"/>
    <property type="match status" value="1"/>
</dbReference>
<dbReference type="InterPro" id="IPR036291">
    <property type="entry name" value="NAD(P)-bd_dom_sf"/>
</dbReference>
<proteinExistence type="predicted"/>
<dbReference type="PANTHER" id="PTHR43677">
    <property type="entry name" value="SHORT-CHAIN DEHYDROGENASE/REDUCTASE"/>
    <property type="match status" value="1"/>
</dbReference>
<dbReference type="InterPro" id="IPR020843">
    <property type="entry name" value="ER"/>
</dbReference>
<gene>
    <name evidence="2" type="ORF">ALEPTO_LOCUS10642</name>
</gene>
<organism evidence="2 3">
    <name type="scientific">Ambispora leptoticha</name>
    <dbReference type="NCBI Taxonomy" id="144679"/>
    <lineage>
        <taxon>Eukaryota</taxon>
        <taxon>Fungi</taxon>
        <taxon>Fungi incertae sedis</taxon>
        <taxon>Mucoromycota</taxon>
        <taxon>Glomeromycotina</taxon>
        <taxon>Glomeromycetes</taxon>
        <taxon>Archaeosporales</taxon>
        <taxon>Ambisporaceae</taxon>
        <taxon>Ambispora</taxon>
    </lineage>
</organism>
<dbReference type="Proteomes" id="UP000789508">
    <property type="component" value="Unassembled WGS sequence"/>
</dbReference>
<dbReference type="InterPro" id="IPR011032">
    <property type="entry name" value="GroES-like_sf"/>
</dbReference>
<dbReference type="CDD" id="cd08241">
    <property type="entry name" value="QOR1"/>
    <property type="match status" value="1"/>
</dbReference>
<evidence type="ECO:0000259" key="1">
    <source>
        <dbReference type="SMART" id="SM00829"/>
    </source>
</evidence>
<feature type="domain" description="Enoyl reductase (ER)" evidence="1">
    <location>
        <begin position="11"/>
        <end position="307"/>
    </location>
</feature>
<dbReference type="Pfam" id="PF00107">
    <property type="entry name" value="ADH_zinc_N"/>
    <property type="match status" value="1"/>
</dbReference>
<keyword evidence="3" id="KW-1185">Reference proteome</keyword>
<dbReference type="InterPro" id="IPR002364">
    <property type="entry name" value="Quin_OxRdtase/zeta-crystal_CS"/>
</dbReference>
<dbReference type="GO" id="GO:0005739">
    <property type="term" value="C:mitochondrion"/>
    <property type="evidence" value="ECO:0007669"/>
    <property type="project" value="TreeGrafter"/>
</dbReference>
<dbReference type="GO" id="GO:0008270">
    <property type="term" value="F:zinc ion binding"/>
    <property type="evidence" value="ECO:0007669"/>
    <property type="project" value="InterPro"/>
</dbReference>
<evidence type="ECO:0000313" key="3">
    <source>
        <dbReference type="Proteomes" id="UP000789508"/>
    </source>
</evidence>
<dbReference type="InterPro" id="IPR051397">
    <property type="entry name" value="Zn-ADH-like_protein"/>
</dbReference>
<name>A0A9N9EG89_9GLOM</name>
<dbReference type="InterPro" id="IPR013149">
    <property type="entry name" value="ADH-like_C"/>
</dbReference>
<dbReference type="SUPFAM" id="SSF50129">
    <property type="entry name" value="GroES-like"/>
    <property type="match status" value="1"/>
</dbReference>
<dbReference type="PANTHER" id="PTHR43677:SF4">
    <property type="entry name" value="QUINONE OXIDOREDUCTASE-LIKE PROTEIN 2"/>
    <property type="match status" value="1"/>
</dbReference>
<dbReference type="EMBL" id="CAJVPS010012680">
    <property type="protein sequence ID" value="CAG8672663.1"/>
    <property type="molecule type" value="Genomic_DNA"/>
</dbReference>
<evidence type="ECO:0000313" key="2">
    <source>
        <dbReference type="EMBL" id="CAG8672663.1"/>
    </source>
</evidence>
<accession>A0A9N9EG89</accession>
<comment type="caution">
    <text evidence="2">The sequence shown here is derived from an EMBL/GenBank/DDBJ whole genome shotgun (WGS) entry which is preliminary data.</text>
</comment>
<dbReference type="OrthoDB" id="10257049at2759"/>
<dbReference type="Gene3D" id="3.40.50.720">
    <property type="entry name" value="NAD(P)-binding Rossmann-like Domain"/>
    <property type="match status" value="1"/>
</dbReference>
<reference evidence="2" key="1">
    <citation type="submission" date="2021-06" db="EMBL/GenBank/DDBJ databases">
        <authorList>
            <person name="Kallberg Y."/>
            <person name="Tangrot J."/>
            <person name="Rosling A."/>
        </authorList>
    </citation>
    <scope>NUCLEOTIDE SEQUENCE</scope>
    <source>
        <strain evidence="2">FL130A</strain>
    </source>
</reference>
<dbReference type="PROSITE" id="PS01162">
    <property type="entry name" value="QOR_ZETA_CRYSTAL"/>
    <property type="match status" value="1"/>
</dbReference>
<dbReference type="GO" id="GO:0016491">
    <property type="term" value="F:oxidoreductase activity"/>
    <property type="evidence" value="ECO:0007669"/>
    <property type="project" value="InterPro"/>
</dbReference>
<protein>
    <submittedName>
        <fullName evidence="2">8921_t:CDS:1</fullName>
    </submittedName>
</protein>
<dbReference type="AlphaFoldDB" id="A0A9N9EG89"/>